<evidence type="ECO:0000313" key="2">
    <source>
        <dbReference type="Proteomes" id="UP001151760"/>
    </source>
</evidence>
<gene>
    <name evidence="1" type="ORF">Tco_0940229</name>
</gene>
<evidence type="ECO:0000313" key="1">
    <source>
        <dbReference type="EMBL" id="GJT40364.1"/>
    </source>
</evidence>
<comment type="caution">
    <text evidence="1">The sequence shown here is derived from an EMBL/GenBank/DDBJ whole genome shotgun (WGS) entry which is preliminary data.</text>
</comment>
<reference evidence="1" key="2">
    <citation type="submission" date="2022-01" db="EMBL/GenBank/DDBJ databases">
        <authorList>
            <person name="Yamashiro T."/>
            <person name="Shiraishi A."/>
            <person name="Satake H."/>
            <person name="Nakayama K."/>
        </authorList>
    </citation>
    <scope>NUCLEOTIDE SEQUENCE</scope>
</reference>
<accession>A0ABQ5DTJ3</accession>
<name>A0ABQ5DTJ3_9ASTR</name>
<dbReference type="EMBL" id="BQNB010015466">
    <property type="protein sequence ID" value="GJT40364.1"/>
    <property type="molecule type" value="Genomic_DNA"/>
</dbReference>
<reference evidence="1" key="1">
    <citation type="journal article" date="2022" name="Int. J. Mol. Sci.">
        <title>Draft Genome of Tanacetum Coccineum: Genomic Comparison of Closely Related Tanacetum-Family Plants.</title>
        <authorList>
            <person name="Yamashiro T."/>
            <person name="Shiraishi A."/>
            <person name="Nakayama K."/>
            <person name="Satake H."/>
        </authorList>
    </citation>
    <scope>NUCLEOTIDE SEQUENCE</scope>
</reference>
<protein>
    <submittedName>
        <fullName evidence="1">Uncharacterized protein</fullName>
    </submittedName>
</protein>
<keyword evidence="2" id="KW-1185">Reference proteome</keyword>
<sequence length="106" mass="12112">MPTKIELTLEQSQQGVSNDVLVSIEEVEELKRNVEHHKVHKLSYALSWKPCQGDSLNLPDHRYSIYTIKWETGGLDDGVAASFQRSRIHKPHALTQAFKVNRSTSR</sequence>
<proteinExistence type="predicted"/>
<organism evidence="1 2">
    <name type="scientific">Tanacetum coccineum</name>
    <dbReference type="NCBI Taxonomy" id="301880"/>
    <lineage>
        <taxon>Eukaryota</taxon>
        <taxon>Viridiplantae</taxon>
        <taxon>Streptophyta</taxon>
        <taxon>Embryophyta</taxon>
        <taxon>Tracheophyta</taxon>
        <taxon>Spermatophyta</taxon>
        <taxon>Magnoliopsida</taxon>
        <taxon>eudicotyledons</taxon>
        <taxon>Gunneridae</taxon>
        <taxon>Pentapetalae</taxon>
        <taxon>asterids</taxon>
        <taxon>campanulids</taxon>
        <taxon>Asterales</taxon>
        <taxon>Asteraceae</taxon>
        <taxon>Asteroideae</taxon>
        <taxon>Anthemideae</taxon>
        <taxon>Anthemidinae</taxon>
        <taxon>Tanacetum</taxon>
    </lineage>
</organism>
<dbReference type="Proteomes" id="UP001151760">
    <property type="component" value="Unassembled WGS sequence"/>
</dbReference>